<feature type="transmembrane region" description="Helical" evidence="2">
    <location>
        <begin position="189"/>
        <end position="207"/>
    </location>
</feature>
<proteinExistence type="predicted"/>
<evidence type="ECO:0000256" key="1">
    <source>
        <dbReference type="ARBA" id="ARBA00023125"/>
    </source>
</evidence>
<feature type="transmembrane region" description="Helical" evidence="2">
    <location>
        <begin position="153"/>
        <end position="169"/>
    </location>
</feature>
<keyword evidence="2" id="KW-0812">Transmembrane</keyword>
<dbReference type="SUPFAM" id="SSF47413">
    <property type="entry name" value="lambda repressor-like DNA-binding domains"/>
    <property type="match status" value="1"/>
</dbReference>
<feature type="transmembrane region" description="Helical" evidence="2">
    <location>
        <begin position="93"/>
        <end position="113"/>
    </location>
</feature>
<dbReference type="SMART" id="SM00530">
    <property type="entry name" value="HTH_XRE"/>
    <property type="match status" value="1"/>
</dbReference>
<dbReference type="Pfam" id="PF01381">
    <property type="entry name" value="HTH_3"/>
    <property type="match status" value="1"/>
</dbReference>
<evidence type="ECO:0000259" key="3">
    <source>
        <dbReference type="PROSITE" id="PS50943"/>
    </source>
</evidence>
<gene>
    <name evidence="4" type="primary">immR_9</name>
    <name evidence="4" type="ORF">ERS852523_04373</name>
</gene>
<evidence type="ECO:0000313" key="4">
    <source>
        <dbReference type="EMBL" id="CUQ20512.1"/>
    </source>
</evidence>
<dbReference type="Proteomes" id="UP000095712">
    <property type="component" value="Unassembled WGS sequence"/>
</dbReference>
<feature type="domain" description="HTH cro/C1-type" evidence="3">
    <location>
        <begin position="9"/>
        <end position="63"/>
    </location>
</feature>
<reference evidence="4 5" key="1">
    <citation type="submission" date="2015-09" db="EMBL/GenBank/DDBJ databases">
        <authorList>
            <consortium name="Pathogen Informatics"/>
        </authorList>
    </citation>
    <scope>NUCLEOTIDE SEQUENCE [LARGE SCALE GENOMIC DNA]</scope>
    <source>
        <strain evidence="4 5">2789STDY5834911</strain>
    </source>
</reference>
<dbReference type="PROSITE" id="PS50943">
    <property type="entry name" value="HTH_CROC1"/>
    <property type="match status" value="1"/>
</dbReference>
<dbReference type="PANTHER" id="PTHR46558:SF11">
    <property type="entry name" value="HTH-TYPE TRANSCRIPTIONAL REGULATOR XRE"/>
    <property type="match status" value="1"/>
</dbReference>
<feature type="transmembrane region" description="Helical" evidence="2">
    <location>
        <begin position="119"/>
        <end position="141"/>
    </location>
</feature>
<keyword evidence="2" id="KW-0472">Membrane</keyword>
<protein>
    <submittedName>
        <fullName evidence="4">HTH-type transcriptional regulator immR</fullName>
    </submittedName>
</protein>
<organism evidence="4 5">
    <name type="scientific">Blautia wexlerae</name>
    <dbReference type="NCBI Taxonomy" id="418240"/>
    <lineage>
        <taxon>Bacteria</taxon>
        <taxon>Bacillati</taxon>
        <taxon>Bacillota</taxon>
        <taxon>Clostridia</taxon>
        <taxon>Lachnospirales</taxon>
        <taxon>Lachnospiraceae</taxon>
        <taxon>Blautia</taxon>
    </lineage>
</organism>
<dbReference type="EMBL" id="CZAW01000109">
    <property type="protein sequence ID" value="CUQ20512.1"/>
    <property type="molecule type" value="Genomic_DNA"/>
</dbReference>
<keyword evidence="1" id="KW-0238">DNA-binding</keyword>
<dbReference type="RefSeq" id="WP_055154160.1">
    <property type="nucleotide sequence ID" value="NZ_CZAW01000109.1"/>
</dbReference>
<dbReference type="AlphaFoldDB" id="A0A174UDZ9"/>
<evidence type="ECO:0000256" key="2">
    <source>
        <dbReference type="SAM" id="Phobius"/>
    </source>
</evidence>
<dbReference type="Gene3D" id="1.10.260.40">
    <property type="entry name" value="lambda repressor-like DNA-binding domains"/>
    <property type="match status" value="1"/>
</dbReference>
<dbReference type="InterPro" id="IPR001387">
    <property type="entry name" value="Cro/C1-type_HTH"/>
</dbReference>
<dbReference type="PANTHER" id="PTHR46558">
    <property type="entry name" value="TRACRIPTIONAL REGULATORY PROTEIN-RELATED-RELATED"/>
    <property type="match status" value="1"/>
</dbReference>
<evidence type="ECO:0000313" key="5">
    <source>
        <dbReference type="Proteomes" id="UP000095712"/>
    </source>
</evidence>
<name>A0A174UDZ9_9FIRM</name>
<keyword evidence="2" id="KW-1133">Transmembrane helix</keyword>
<dbReference type="InterPro" id="IPR010982">
    <property type="entry name" value="Lambda_DNA-bd_dom_sf"/>
</dbReference>
<dbReference type="CDD" id="cd00093">
    <property type="entry name" value="HTH_XRE"/>
    <property type="match status" value="1"/>
</dbReference>
<dbReference type="GO" id="GO:0003677">
    <property type="term" value="F:DNA binding"/>
    <property type="evidence" value="ECO:0007669"/>
    <property type="project" value="UniProtKB-KW"/>
</dbReference>
<accession>A0A174UDZ9</accession>
<sequence>MEHDIGCKIKAARIEKKLTQEQVAELLGVSRQTISNWENEKSYPDIISVIKMSECYDVSLDYLLKGEQKMKSYYDYLEESTNVVKSNANRNKIITILSYLLIWAFAMIVFWFFTSGSDAMGYSLMFLWFILPISTFIVSIVIGKNNFWGKGKWAFTLFFGVMYMLAEYGTFKMANNIAFNKLNAPDLEMIVAGAIISAIGMLVGSLWNKKRHNQKKISNKKNPNLLF</sequence>
<dbReference type="OrthoDB" id="9801008at2"/>